<dbReference type="VEuPathDB" id="PlasmoDB:PVPCR_0101540"/>
<dbReference type="VEuPathDB" id="PlasmoDB:PVLDE_1004790"/>
<proteinExistence type="predicted"/>
<dbReference type="EMBL" id="LR865422">
    <property type="protein sequence ID" value="CAD2095751.1"/>
    <property type="molecule type" value="Genomic_DNA"/>
</dbReference>
<protein>
    <submittedName>
        <fullName evidence="1">Fam-a protein</fullName>
    </submittedName>
</protein>
<reference evidence="1 2" key="1">
    <citation type="submission" date="2020-08" db="EMBL/GenBank/DDBJ databases">
        <authorList>
            <person name="Ramaprasad A."/>
        </authorList>
    </citation>
    <scope>NUCLEOTIDE SEQUENCE [LARGE SCALE GENOMIC DNA]</scope>
</reference>
<sequence>MKILYTYYTNISSYKYIYVFFQTKNNFTLINSSSNENYENEDLVAHPDSEETEKAEEIKDEVIYRLKYHANLNNSYNCFYFVDERAYLSFTEYEGVDVAKLHFIIPNPDKYNEILNELNKTKDIYRLSYNAFSIKKHNKIISIKSVDLSKDHIYWDNIARDIVLNNKFTHVFGFLIKREGDHVGVTHVKYKNYDKFDPNILSKVTCRNCKRKRVLKVMNGILDMFSD</sequence>
<gene>
    <name evidence="1" type="ORF">PVSEL_0101840</name>
</gene>
<organism evidence="1 2">
    <name type="scientific">Plasmodium vinckei</name>
    <dbReference type="NCBI Taxonomy" id="5860"/>
    <lineage>
        <taxon>Eukaryota</taxon>
        <taxon>Sar</taxon>
        <taxon>Alveolata</taxon>
        <taxon>Apicomplexa</taxon>
        <taxon>Aconoidasida</taxon>
        <taxon>Haemosporida</taxon>
        <taxon>Plasmodiidae</taxon>
        <taxon>Plasmodium</taxon>
        <taxon>Plasmodium (Vinckeia)</taxon>
    </lineage>
</organism>
<accession>A0A6V7SE20</accession>
<dbReference type="VEuPathDB" id="PlasmoDB:PVSEL_0101840"/>
<dbReference type="VEuPathDB" id="PlasmoDB:PVBDA_0101500"/>
<evidence type="ECO:0000313" key="2">
    <source>
        <dbReference type="Proteomes" id="UP000515697"/>
    </source>
</evidence>
<dbReference type="Proteomes" id="UP000515697">
    <property type="component" value="Chromosome PVSEL_01"/>
</dbReference>
<evidence type="ECO:0000313" key="1">
    <source>
        <dbReference type="EMBL" id="CAD2095751.1"/>
    </source>
</evidence>
<name>A0A6V7SE20_PLAVN</name>
<dbReference type="AlphaFoldDB" id="A0A6V7SE20"/>